<keyword evidence="4" id="KW-0067">ATP-binding</keyword>
<keyword evidence="1" id="KW-0808">Transferase</keyword>
<dbReference type="SUPFAM" id="SSF140931">
    <property type="entry name" value="Fic-like"/>
    <property type="match status" value="1"/>
</dbReference>
<comment type="catalytic activity">
    <reaction evidence="7">
        <text>L-tyrosyl-[protein] + ATP = O-(5'-adenylyl)-L-tyrosyl-[protein] + diphosphate</text>
        <dbReference type="Rhea" id="RHEA:54288"/>
        <dbReference type="Rhea" id="RHEA-COMP:10136"/>
        <dbReference type="Rhea" id="RHEA-COMP:13846"/>
        <dbReference type="ChEBI" id="CHEBI:30616"/>
        <dbReference type="ChEBI" id="CHEBI:33019"/>
        <dbReference type="ChEBI" id="CHEBI:46858"/>
        <dbReference type="ChEBI" id="CHEBI:83624"/>
        <dbReference type="EC" id="2.7.7.108"/>
    </reaction>
</comment>
<keyword evidence="2" id="KW-0548">Nucleotidyltransferase</keyword>
<keyword evidence="3" id="KW-0547">Nucleotide-binding</keyword>
<dbReference type="InterPro" id="IPR033788">
    <property type="entry name" value="VbhA-like"/>
</dbReference>
<dbReference type="EMBL" id="JSCE01000010">
    <property type="protein sequence ID" value="KHM53138.1"/>
    <property type="molecule type" value="Genomic_DNA"/>
</dbReference>
<name>A0A0B2K2N4_9FIRM</name>
<sequence length="375" mass="43000">MVVNENIDPFAQYYISGEPDKAQKAYAWKTAIGLQKVDNLQISEYLLKTAQDNIEGRIDIAEAKQLIDSYYKQDRAKGEQVQTEEGDKVATRITEILGEESFVFSPAQYLSIHQRLFTGVYSHAGKIRDYNITKKEWVLNGASVTYGGALELNATLDYDFRTEKEFSYKGLSMSEIVSHLASFISRLWQIHVFGEGNTRTTAVFLIKYLRSLGFNVTNDLFVDNSWYFRNALVRANYNDLQKGIHETLVFLEKFLRNLLMGEDNELKNRYLHIDWQEKTAHSLSKQDIKQDIDEKNRILALLETVQCAAKTKKNIICLYDTFGKERIFGRTEVINALTITPSPASALIKKMLELGLIENVRGLGKGKYRFVVREV</sequence>
<evidence type="ECO:0000256" key="6">
    <source>
        <dbReference type="ARBA" id="ARBA00047939"/>
    </source>
</evidence>
<evidence type="ECO:0000259" key="8">
    <source>
        <dbReference type="PROSITE" id="PS51459"/>
    </source>
</evidence>
<evidence type="ECO:0000256" key="1">
    <source>
        <dbReference type="ARBA" id="ARBA00022679"/>
    </source>
</evidence>
<evidence type="ECO:0000313" key="9">
    <source>
        <dbReference type="EMBL" id="KHM53138.1"/>
    </source>
</evidence>
<dbReference type="GO" id="GO:0051302">
    <property type="term" value="P:regulation of cell division"/>
    <property type="evidence" value="ECO:0007669"/>
    <property type="project" value="TreeGrafter"/>
</dbReference>
<dbReference type="STRING" id="82374.NZ47_00675"/>
<gene>
    <name evidence="9" type="ORF">NZ47_00675</name>
</gene>
<dbReference type="CDD" id="cd11586">
    <property type="entry name" value="VbhA_like"/>
    <property type="match status" value="1"/>
</dbReference>
<dbReference type="PANTHER" id="PTHR39560:SF1">
    <property type="entry name" value="PROTEIN ADENYLYLTRANSFERASE FIC-RELATED"/>
    <property type="match status" value="1"/>
</dbReference>
<dbReference type="AlphaFoldDB" id="A0A0B2K2N4"/>
<dbReference type="PROSITE" id="PS51459">
    <property type="entry name" value="FIDO"/>
    <property type="match status" value="1"/>
</dbReference>
<organism evidence="9 10">
    <name type="scientific">Anaerovibrio lipolyticus</name>
    <dbReference type="NCBI Taxonomy" id="82374"/>
    <lineage>
        <taxon>Bacteria</taxon>
        <taxon>Bacillati</taxon>
        <taxon>Bacillota</taxon>
        <taxon>Negativicutes</taxon>
        <taxon>Selenomonadales</taxon>
        <taxon>Selenomonadaceae</taxon>
        <taxon>Anaerovibrio</taxon>
    </lineage>
</organism>
<dbReference type="Proteomes" id="UP000030993">
    <property type="component" value="Unassembled WGS sequence"/>
</dbReference>
<evidence type="ECO:0000256" key="7">
    <source>
        <dbReference type="ARBA" id="ARBA00048696"/>
    </source>
</evidence>
<reference evidence="9 10" key="1">
    <citation type="journal article" date="2013" name="PLoS ONE">
        <title>Identification and characterization of three novel lipases belonging to families II and V from Anaerovibrio lipolyticus 5ST.</title>
        <authorList>
            <person name="Prive F."/>
            <person name="Kaderbhai N.N."/>
            <person name="Girdwood S."/>
            <person name="Worgan H.J."/>
            <person name="Pinloche E."/>
            <person name="Scollan N.D."/>
            <person name="Huws S.A."/>
            <person name="Newbold C.J."/>
        </authorList>
    </citation>
    <scope>NUCLEOTIDE SEQUENCE [LARGE SCALE GENOMIC DNA]</scope>
    <source>
        <strain evidence="9 10">5S</strain>
    </source>
</reference>
<dbReference type="InterPro" id="IPR036597">
    <property type="entry name" value="Fido-like_dom_sf"/>
</dbReference>
<dbReference type="GO" id="GO:0070733">
    <property type="term" value="F:AMPylase activity"/>
    <property type="evidence" value="ECO:0007669"/>
    <property type="project" value="UniProtKB-EC"/>
</dbReference>
<evidence type="ECO:0000256" key="4">
    <source>
        <dbReference type="ARBA" id="ARBA00022840"/>
    </source>
</evidence>
<accession>A0A0B2K2N4</accession>
<dbReference type="GO" id="GO:0005524">
    <property type="term" value="F:ATP binding"/>
    <property type="evidence" value="ECO:0007669"/>
    <property type="project" value="UniProtKB-KW"/>
</dbReference>
<proteinExistence type="predicted"/>
<evidence type="ECO:0000256" key="3">
    <source>
        <dbReference type="ARBA" id="ARBA00022741"/>
    </source>
</evidence>
<dbReference type="Gene3D" id="1.10.3290.10">
    <property type="entry name" value="Fido-like domain"/>
    <property type="match status" value="1"/>
</dbReference>
<evidence type="ECO:0000256" key="2">
    <source>
        <dbReference type="ARBA" id="ARBA00022695"/>
    </source>
</evidence>
<dbReference type="EC" id="2.7.7.108" evidence="5"/>
<dbReference type="RefSeq" id="WP_039205736.1">
    <property type="nucleotide sequence ID" value="NZ_JSCE01000010.1"/>
</dbReference>
<dbReference type="Pfam" id="PF02661">
    <property type="entry name" value="Fic"/>
    <property type="match status" value="1"/>
</dbReference>
<dbReference type="InterPro" id="IPR003812">
    <property type="entry name" value="Fido"/>
</dbReference>
<evidence type="ECO:0000256" key="5">
    <source>
        <dbReference type="ARBA" id="ARBA00034531"/>
    </source>
</evidence>
<evidence type="ECO:0000313" key="10">
    <source>
        <dbReference type="Proteomes" id="UP000030993"/>
    </source>
</evidence>
<keyword evidence="10" id="KW-1185">Reference proteome</keyword>
<dbReference type="PANTHER" id="PTHR39560">
    <property type="entry name" value="PROTEIN ADENYLYLTRANSFERASE FIC-RELATED"/>
    <property type="match status" value="1"/>
</dbReference>
<comment type="catalytic activity">
    <reaction evidence="6">
        <text>L-threonyl-[protein] + ATP = 3-O-(5'-adenylyl)-L-threonyl-[protein] + diphosphate</text>
        <dbReference type="Rhea" id="RHEA:54292"/>
        <dbReference type="Rhea" id="RHEA-COMP:11060"/>
        <dbReference type="Rhea" id="RHEA-COMP:13847"/>
        <dbReference type="ChEBI" id="CHEBI:30013"/>
        <dbReference type="ChEBI" id="CHEBI:30616"/>
        <dbReference type="ChEBI" id="CHEBI:33019"/>
        <dbReference type="ChEBI" id="CHEBI:138113"/>
        <dbReference type="EC" id="2.7.7.108"/>
    </reaction>
</comment>
<comment type="caution">
    <text evidence="9">The sequence shown here is derived from an EMBL/GenBank/DDBJ whole genome shotgun (WGS) entry which is preliminary data.</text>
</comment>
<feature type="domain" description="Fido" evidence="8">
    <location>
        <begin position="104"/>
        <end position="253"/>
    </location>
</feature>
<protein>
    <recommendedName>
        <fullName evidence="5">protein adenylyltransferase</fullName>
        <ecNumber evidence="5">2.7.7.108</ecNumber>
    </recommendedName>
</protein>